<feature type="region of interest" description="Disordered" evidence="1">
    <location>
        <begin position="36"/>
        <end position="57"/>
    </location>
</feature>
<dbReference type="EMBL" id="LN714496">
    <property type="protein sequence ID" value="CEL74038.1"/>
    <property type="molecule type" value="Genomic_DNA"/>
</dbReference>
<feature type="compositionally biased region" description="Gly residues" evidence="1">
    <location>
        <begin position="544"/>
        <end position="554"/>
    </location>
</feature>
<name>A0A0F7UZQ7_TOXGV</name>
<dbReference type="AlphaFoldDB" id="A0A0F7UZQ7"/>
<reference evidence="3" key="1">
    <citation type="journal article" date="2015" name="PLoS ONE">
        <title>Comprehensive Evaluation of Toxoplasma gondii VEG and Neospora caninum LIV Genomes with Tachyzoite Stage Transcriptome and Proteome Defines Novel Transcript Features.</title>
        <authorList>
            <person name="Ramaprasad A."/>
            <person name="Mourier T."/>
            <person name="Naeem R."/>
            <person name="Malas T.B."/>
            <person name="Moussa E."/>
            <person name="Panigrahi A."/>
            <person name="Vermont S.J."/>
            <person name="Otto T.D."/>
            <person name="Wastling J."/>
            <person name="Pain A."/>
        </authorList>
    </citation>
    <scope>NUCLEOTIDE SEQUENCE</scope>
    <source>
        <strain evidence="3">VEG</strain>
    </source>
</reference>
<feature type="compositionally biased region" description="Polar residues" evidence="1">
    <location>
        <begin position="8"/>
        <end position="20"/>
    </location>
</feature>
<feature type="region of interest" description="Disordered" evidence="1">
    <location>
        <begin position="440"/>
        <end position="554"/>
    </location>
</feature>
<feature type="compositionally biased region" description="Basic and acidic residues" evidence="1">
    <location>
        <begin position="160"/>
        <end position="174"/>
    </location>
</feature>
<accession>A0A0F7UZQ7</accession>
<feature type="region of interest" description="Disordered" evidence="1">
    <location>
        <begin position="208"/>
        <end position="275"/>
    </location>
</feature>
<sequence length="940" mass="100880">MMAKPVVDNSSVSEATSSPLVASPCTASVELPSEPTLGCDRVTHSHEPREEKKRVRSSHNVLIFDTATIGENARKRRVRHLSGESARLFRPFVFNNGVDDAVEMGTDVDDEPFVHHKAANSGESVQRNQLWGRDTSSNAVAGATCAPPLASVVSDWLPSDGRHQRGSEMSDRITRSTCATSRVASLEAADDALGARDCPTKTALGCGSVGAPQAGAGLSNTLRDGSSRENLEEKAVNRDEGGRNHEEEDVAAPSRKGKISGFPLTSITPREDPAKAATPSLYDAYVGGDIGLGDVNTGTTQGDTTDASKGALTIVTSGCRIHSEGAQSSNSFSANDSRHPSAQVGVLHNHVTEADANDASLQGATDATTVDVDSRRTVRRTLTATEAYEMHRKQQHQRLVISAGECEGGDEQLRKRSWSGGVHADTDAAWARLQEQLLKRASDGQTDSEESNRNGQNSPAASFAQGDTFLSNGAGLTKEEVEARHHPAPVLAEEEDRESSMSHSPSPSSTLDAALATADDQGTDEQVSDSFTSTAGKHERGRNAGSGGGGGGTGAGSTPFYSVSEGAMSKKVILRSHRFYPVIRGVSRDNTKRRWAVYWKGNRKYFYDKFYEDCYQAYLHAVDFRKHAKAHGPLAGSVPPAGLITGPTSPASFLLNFSGPFESVAGSGGSTSLLESCSSSASSSPATASSLLLSTAERLPRGSRELSSSALADKVLRESTVEDRHSRLNRHAVLPRFAEQTAIPSVDEATFGKAHGGVGPRRASGQTLELYKNAVRLMLQDLSFTVAPSFFAAARNRCPEDAEDDSREETPRVTGGLHSAGSLSLLQQVLHWHLEHVQKATHQHQVFQFLSILSPCLESTRLPSQSPPNLQQRLLLELLDLHVQQLLVLSKDIYAHFQKQQQQDLLLLLQRVVSHKQQSKSPKQGGTHSEESPFSVTSDP</sequence>
<gene>
    <name evidence="3" type="ORF">BN1205_089185</name>
</gene>
<protein>
    <submittedName>
        <fullName evidence="3">AP2 domain transcription factor AP2VIIa-8</fullName>
    </submittedName>
</protein>
<dbReference type="InterPro" id="IPR028078">
    <property type="entry name" value="ACDC"/>
</dbReference>
<feature type="region of interest" description="Disordered" evidence="1">
    <location>
        <begin position="152"/>
        <end position="174"/>
    </location>
</feature>
<evidence type="ECO:0000313" key="3">
    <source>
        <dbReference type="EMBL" id="CEL74038.1"/>
    </source>
</evidence>
<feature type="compositionally biased region" description="Basic and acidic residues" evidence="1">
    <location>
        <begin position="225"/>
        <end position="246"/>
    </location>
</feature>
<feature type="compositionally biased region" description="Low complexity" evidence="1">
    <location>
        <begin position="501"/>
        <end position="519"/>
    </location>
</feature>
<proteinExistence type="predicted"/>
<feature type="region of interest" description="Disordered" evidence="1">
    <location>
        <begin position="917"/>
        <end position="940"/>
    </location>
</feature>
<feature type="domain" description="AP2-coincident C-terminal" evidence="2">
    <location>
        <begin position="765"/>
        <end position="878"/>
    </location>
</feature>
<evidence type="ECO:0000256" key="1">
    <source>
        <dbReference type="SAM" id="MobiDB-lite"/>
    </source>
</evidence>
<feature type="compositionally biased region" description="Basic and acidic residues" evidence="1">
    <location>
        <begin position="41"/>
        <end position="53"/>
    </location>
</feature>
<feature type="compositionally biased region" description="Polar residues" evidence="1">
    <location>
        <begin position="919"/>
        <end position="940"/>
    </location>
</feature>
<organism evidence="3">
    <name type="scientific">Toxoplasma gondii (strain ATCC 50861 / VEG)</name>
    <dbReference type="NCBI Taxonomy" id="432359"/>
    <lineage>
        <taxon>Eukaryota</taxon>
        <taxon>Sar</taxon>
        <taxon>Alveolata</taxon>
        <taxon>Apicomplexa</taxon>
        <taxon>Conoidasida</taxon>
        <taxon>Coccidia</taxon>
        <taxon>Eucoccidiorida</taxon>
        <taxon>Eimeriorina</taxon>
        <taxon>Sarcocystidae</taxon>
        <taxon>Toxoplasma</taxon>
    </lineage>
</organism>
<evidence type="ECO:0000259" key="2">
    <source>
        <dbReference type="Pfam" id="PF14733"/>
    </source>
</evidence>
<dbReference type="Pfam" id="PF14733">
    <property type="entry name" value="ACDC"/>
    <property type="match status" value="1"/>
</dbReference>
<feature type="region of interest" description="Disordered" evidence="1">
    <location>
        <begin position="1"/>
        <end position="23"/>
    </location>
</feature>